<feature type="non-terminal residue" evidence="1">
    <location>
        <position position="1"/>
    </location>
</feature>
<accession>A0ABY7DLA1</accession>
<dbReference type="EMBL" id="CP111014">
    <property type="protein sequence ID" value="WAQ98491.1"/>
    <property type="molecule type" value="Genomic_DNA"/>
</dbReference>
<evidence type="ECO:0000313" key="1">
    <source>
        <dbReference type="EMBL" id="WAQ98491.1"/>
    </source>
</evidence>
<evidence type="ECO:0000313" key="2">
    <source>
        <dbReference type="Proteomes" id="UP001164746"/>
    </source>
</evidence>
<gene>
    <name evidence="1" type="ORF">MAR_022864</name>
</gene>
<name>A0ABY7DLA1_MYAAR</name>
<keyword evidence="2" id="KW-1185">Reference proteome</keyword>
<reference evidence="1" key="1">
    <citation type="submission" date="2022-11" db="EMBL/GenBank/DDBJ databases">
        <title>Centuries of genome instability and evolution in soft-shell clam transmissible cancer (bioRxiv).</title>
        <authorList>
            <person name="Hart S.F.M."/>
            <person name="Yonemitsu M.A."/>
            <person name="Giersch R.M."/>
            <person name="Beal B.F."/>
            <person name="Arriagada G."/>
            <person name="Davis B.W."/>
            <person name="Ostrander E.A."/>
            <person name="Goff S.P."/>
            <person name="Metzger M.J."/>
        </authorList>
    </citation>
    <scope>NUCLEOTIDE SEQUENCE</scope>
    <source>
        <strain evidence="1">MELC-2E11</strain>
        <tissue evidence="1">Siphon/mantle</tissue>
    </source>
</reference>
<protein>
    <submittedName>
        <fullName evidence="1">Uncharacterized protein</fullName>
    </submittedName>
</protein>
<organism evidence="1 2">
    <name type="scientific">Mya arenaria</name>
    <name type="common">Soft-shell clam</name>
    <dbReference type="NCBI Taxonomy" id="6604"/>
    <lineage>
        <taxon>Eukaryota</taxon>
        <taxon>Metazoa</taxon>
        <taxon>Spiralia</taxon>
        <taxon>Lophotrochozoa</taxon>
        <taxon>Mollusca</taxon>
        <taxon>Bivalvia</taxon>
        <taxon>Autobranchia</taxon>
        <taxon>Heteroconchia</taxon>
        <taxon>Euheterodonta</taxon>
        <taxon>Imparidentia</taxon>
        <taxon>Neoheterodontei</taxon>
        <taxon>Myida</taxon>
        <taxon>Myoidea</taxon>
        <taxon>Myidae</taxon>
        <taxon>Mya</taxon>
    </lineage>
</organism>
<dbReference type="Proteomes" id="UP001164746">
    <property type="component" value="Chromosome 3"/>
</dbReference>
<proteinExistence type="predicted"/>
<sequence length="127" mass="14536">GRYPERLKDGKLVCLNGTLKSVNVGSNIAEHSTNGCILIELINLKLCVRRNIRSGLGLHSTRVVFNGWIDYMYIQLFQHIIWPHRDNIIKDMPSEYKNEFPTSLIIIDGTEVNTKSMCSRFVKSNVQ</sequence>